<protein>
    <recommendedName>
        <fullName evidence="7">Zinc-ribbon domain-containing protein</fullName>
    </recommendedName>
</protein>
<dbReference type="AlphaFoldDB" id="A0A7J7P0N4"/>
<dbReference type="InterPro" id="IPR021480">
    <property type="entry name" value="Zinc_ribbon_12"/>
</dbReference>
<name>A0A7J7P0N4_9MAGN</name>
<evidence type="ECO:0000256" key="1">
    <source>
        <dbReference type="SAM" id="Coils"/>
    </source>
</evidence>
<evidence type="ECO:0000259" key="3">
    <source>
        <dbReference type="Pfam" id="PF11331"/>
    </source>
</evidence>
<dbReference type="InterPro" id="IPR055126">
    <property type="entry name" value="EDR4-like_N"/>
</dbReference>
<dbReference type="GO" id="GO:1900150">
    <property type="term" value="P:regulation of defense response to fungus"/>
    <property type="evidence" value="ECO:0007669"/>
    <property type="project" value="InterPro"/>
</dbReference>
<accession>A0A7J7P0N4</accession>
<evidence type="ECO:0000313" key="5">
    <source>
        <dbReference type="EMBL" id="KAF6172995.1"/>
    </source>
</evidence>
<dbReference type="EMBL" id="JACGCM010000375">
    <property type="protein sequence ID" value="KAF6172995.1"/>
    <property type="molecule type" value="Genomic_DNA"/>
</dbReference>
<organism evidence="5 6">
    <name type="scientific">Kingdonia uniflora</name>
    <dbReference type="NCBI Taxonomy" id="39325"/>
    <lineage>
        <taxon>Eukaryota</taxon>
        <taxon>Viridiplantae</taxon>
        <taxon>Streptophyta</taxon>
        <taxon>Embryophyta</taxon>
        <taxon>Tracheophyta</taxon>
        <taxon>Spermatophyta</taxon>
        <taxon>Magnoliopsida</taxon>
        <taxon>Ranunculales</taxon>
        <taxon>Circaeasteraceae</taxon>
        <taxon>Kingdonia</taxon>
    </lineage>
</organism>
<feature type="domain" description="Enhanced disease resistance 4-like N-terminal" evidence="4">
    <location>
        <begin position="6"/>
        <end position="39"/>
    </location>
</feature>
<dbReference type="OrthoDB" id="2020426at2759"/>
<sequence length="1053" mass="118276">MEEGAKVRVVRCPKCENLLPELPNLPVYQCGGCGAILQAKKQTQSNDGSSVKSEEERVRVVSDKGGVLNLSDNVSEMSDRETDGIIERKQRLYERVLPERVMNSSSRSAERDILTENNPVPSFGGRSLEQDTGYNGASVKSEEESVEMVSGKVGTLNLSDNALEMSDRETDGVIARGQGKYERVIPDRTVNSGQNVGYNGLSVKSEEERVRVISSKGGALNFHDNASEISDRETDGVIERRERKYERVVLDRLVNSGRNTSSRTAMREVLTENKPASRYDQKSSKQDIGYNGKYRRRTDNWVGENNQELNMNRGKFVGDNFGKEITQNEEAKLQYESSSGSRMSGQVEDWRTREREGVNPYRKTPRAVAEGVRFSAPPFSDERPSYYHPGSSYGYGSGSRKSRMDPNLGGPDRVEYLEQDRAELLRKLEELKDQISKSCDVSDRPKERVPVPLEERPCDTYVGRDTWFPEVSSRANRPSIQPFMTDNSIHRHPYYTNSHEPVPLMNRHDMDMQNFYPPPNEIPGYGDHFGHQMPARVPNQPYRQYMDIDPGHNPSFPHNTFFHQPACSCFQCYNKHQQLPSQVPPSVVRNRRFTDPPTNSMFSHLEHQRGYNPREREAISPPLRSREPEIVGVGHSRPQRTTLVNKTVRRCRPIAGGAPFITCSSCFELLPLPKKLVLMEKTQKKLKCGACSTIIPFFFESKKLVFSSPTQINDVASNSYPSSAETVKENILHSPDHANRGITYSDDYDNSGYNFQSTDTEPVLSSTDQRLNLSNSDKMHGVLSSSSSVSEDCESHENVIAQIEVLNSVESPPKAISTAAVPRSPIHENSDHLVNKFGKGNRSKRINQEEVILVKATSRHVKDASMATEINVSFDEYSNTGTSLDSREVTREEDRPKNNKGSDSFFMGLIKGFRDHSKSSETTESEISNVSVNGLPIPERLVKKAEKLAGKIHPGHYWYDSRAGFWGVIGHPCLGIIPPFIQEFNHPISRNCAGGNTGVVVNGRELHQKDLNLLTNRGLPTAKDRFYILEICGRVLDERSGEELDSLGKLAPT</sequence>
<feature type="coiled-coil region" evidence="1">
    <location>
        <begin position="414"/>
        <end position="441"/>
    </location>
</feature>
<keyword evidence="1" id="KW-0175">Coiled coil</keyword>
<evidence type="ECO:0000313" key="6">
    <source>
        <dbReference type="Proteomes" id="UP000541444"/>
    </source>
</evidence>
<dbReference type="Pfam" id="PF11331">
    <property type="entry name" value="Zn_ribbon_12"/>
    <property type="match status" value="1"/>
</dbReference>
<proteinExistence type="predicted"/>
<evidence type="ECO:0008006" key="7">
    <source>
        <dbReference type="Google" id="ProtNLM"/>
    </source>
</evidence>
<dbReference type="PANTHER" id="PTHR31105:SF42">
    <property type="entry name" value="OS02G0258300 PROTEIN"/>
    <property type="match status" value="1"/>
</dbReference>
<feature type="compositionally biased region" description="Basic and acidic residues" evidence="2">
    <location>
        <begin position="885"/>
        <end position="897"/>
    </location>
</feature>
<feature type="compositionally biased region" description="Polar residues" evidence="2">
    <location>
        <begin position="335"/>
        <end position="344"/>
    </location>
</feature>
<gene>
    <name evidence="5" type="ORF">GIB67_006371</name>
</gene>
<feature type="region of interest" description="Disordered" evidence="2">
    <location>
        <begin position="115"/>
        <end position="143"/>
    </location>
</feature>
<feature type="compositionally biased region" description="Basic and acidic residues" evidence="2">
    <location>
        <begin position="604"/>
        <end position="617"/>
    </location>
</feature>
<evidence type="ECO:0000259" key="4">
    <source>
        <dbReference type="Pfam" id="PF22910"/>
    </source>
</evidence>
<feature type="region of interest" description="Disordered" evidence="2">
    <location>
        <begin position="880"/>
        <end position="902"/>
    </location>
</feature>
<keyword evidence="6" id="KW-1185">Reference proteome</keyword>
<feature type="region of interest" description="Disordered" evidence="2">
    <location>
        <begin position="333"/>
        <end position="356"/>
    </location>
</feature>
<reference evidence="5 6" key="1">
    <citation type="journal article" date="2020" name="IScience">
        <title>Genome Sequencing of the Endangered Kingdonia uniflora (Circaeasteraceae, Ranunculales) Reveals Potential Mechanisms of Evolutionary Specialization.</title>
        <authorList>
            <person name="Sun Y."/>
            <person name="Deng T."/>
            <person name="Zhang A."/>
            <person name="Moore M.J."/>
            <person name="Landis J.B."/>
            <person name="Lin N."/>
            <person name="Zhang H."/>
            <person name="Zhang X."/>
            <person name="Huang J."/>
            <person name="Zhang X."/>
            <person name="Sun H."/>
            <person name="Wang H."/>
        </authorList>
    </citation>
    <scope>NUCLEOTIDE SEQUENCE [LARGE SCALE GENOMIC DNA]</scope>
    <source>
        <strain evidence="5">TB1705</strain>
        <tissue evidence="5">Leaf</tissue>
    </source>
</reference>
<feature type="domain" description="Probable zinc-ribbon" evidence="3">
    <location>
        <begin position="655"/>
        <end position="697"/>
    </location>
</feature>
<dbReference type="InterPro" id="IPR040244">
    <property type="entry name" value="EDR4-like"/>
</dbReference>
<dbReference type="Pfam" id="PF22910">
    <property type="entry name" value="EDR4-like_1st"/>
    <property type="match status" value="1"/>
</dbReference>
<dbReference type="Proteomes" id="UP000541444">
    <property type="component" value="Unassembled WGS sequence"/>
</dbReference>
<evidence type="ECO:0000256" key="2">
    <source>
        <dbReference type="SAM" id="MobiDB-lite"/>
    </source>
</evidence>
<dbReference type="PANTHER" id="PTHR31105">
    <property type="entry name" value="EXTRA-LARGE G-PROTEIN-LIKE"/>
    <property type="match status" value="1"/>
</dbReference>
<feature type="region of interest" description="Disordered" evidence="2">
    <location>
        <begin position="375"/>
        <end position="406"/>
    </location>
</feature>
<comment type="caution">
    <text evidence="5">The sequence shown here is derived from an EMBL/GenBank/DDBJ whole genome shotgun (WGS) entry which is preliminary data.</text>
</comment>
<feature type="region of interest" description="Disordered" evidence="2">
    <location>
        <begin position="595"/>
        <end position="617"/>
    </location>
</feature>